<evidence type="ECO:0000259" key="5">
    <source>
        <dbReference type="Pfam" id="PF08614"/>
    </source>
</evidence>
<reference evidence="6 7" key="1">
    <citation type="submission" date="2014-03" db="EMBL/GenBank/DDBJ databases">
        <title>The genome of Kluyveromyces dobzhanskii.</title>
        <authorList>
            <person name="Nystedt B."/>
            <person name="Astrom S."/>
        </authorList>
    </citation>
    <scope>NUCLEOTIDE SEQUENCE [LARGE SCALE GENOMIC DNA]</scope>
    <source>
        <strain evidence="6 7">CBS 2104</strain>
    </source>
</reference>
<dbReference type="GO" id="GO:0034045">
    <property type="term" value="C:phagophore assembly site membrane"/>
    <property type="evidence" value="ECO:0007669"/>
    <property type="project" value="UniProtKB-SubCell"/>
</dbReference>
<comment type="subcellular location">
    <subcellularLocation>
        <location evidence="1">Preautophagosomal structure membrane</location>
        <topology evidence="1">Peripheral membrane protein</topology>
    </subcellularLocation>
</comment>
<comment type="caution">
    <text evidence="6">The sequence shown here is derived from an EMBL/GenBank/DDBJ whole genome shotgun (WGS) entry which is preliminary data.</text>
</comment>
<dbReference type="InterPro" id="IPR013923">
    <property type="entry name" value="Autophagy-rel_prot_16_dom"/>
</dbReference>
<dbReference type="OrthoDB" id="8949486at2759"/>
<evidence type="ECO:0000256" key="1">
    <source>
        <dbReference type="ARBA" id="ARBA00004623"/>
    </source>
</evidence>
<feature type="domain" description="Autophagy-related protein 16" evidence="5">
    <location>
        <begin position="48"/>
        <end position="128"/>
    </location>
</feature>
<name>A0A0A8L7J8_9SACH</name>
<feature type="coiled-coil region" evidence="4">
    <location>
        <begin position="46"/>
        <end position="115"/>
    </location>
</feature>
<keyword evidence="4" id="KW-0175">Coiled coil</keyword>
<dbReference type="AlphaFoldDB" id="A0A0A8L7J8"/>
<evidence type="ECO:0000256" key="3">
    <source>
        <dbReference type="ARBA" id="ARBA00023006"/>
    </source>
</evidence>
<dbReference type="Gene3D" id="1.20.5.170">
    <property type="match status" value="1"/>
</dbReference>
<proteinExistence type="inferred from homology"/>
<organism evidence="6 7">
    <name type="scientific">Kluyveromyces dobzhanskii CBS 2104</name>
    <dbReference type="NCBI Taxonomy" id="1427455"/>
    <lineage>
        <taxon>Eukaryota</taxon>
        <taxon>Fungi</taxon>
        <taxon>Dikarya</taxon>
        <taxon>Ascomycota</taxon>
        <taxon>Saccharomycotina</taxon>
        <taxon>Saccharomycetes</taxon>
        <taxon>Saccharomycetales</taxon>
        <taxon>Saccharomycetaceae</taxon>
        <taxon>Kluyveromyces</taxon>
    </lineage>
</organism>
<evidence type="ECO:0000313" key="7">
    <source>
        <dbReference type="Proteomes" id="UP000031516"/>
    </source>
</evidence>
<dbReference type="CDD" id="cd22887">
    <property type="entry name" value="Atg16_CCD"/>
    <property type="match status" value="1"/>
</dbReference>
<keyword evidence="7" id="KW-1185">Reference proteome</keyword>
<dbReference type="Proteomes" id="UP000031516">
    <property type="component" value="Unassembled WGS sequence"/>
</dbReference>
<dbReference type="Pfam" id="PF08614">
    <property type="entry name" value="ATG16"/>
    <property type="match status" value="1"/>
</dbReference>
<evidence type="ECO:0000313" key="6">
    <source>
        <dbReference type="EMBL" id="CDO94164.1"/>
    </source>
</evidence>
<protein>
    <submittedName>
        <fullName evidence="6">WGS project CCBQ000000000 data, contig 00106</fullName>
    </submittedName>
</protein>
<evidence type="ECO:0000256" key="2">
    <source>
        <dbReference type="ARBA" id="ARBA00005331"/>
    </source>
</evidence>
<dbReference type="EMBL" id="CCBQ010000037">
    <property type="protein sequence ID" value="CDO94164.1"/>
    <property type="molecule type" value="Genomic_DNA"/>
</dbReference>
<evidence type="ECO:0000256" key="4">
    <source>
        <dbReference type="SAM" id="Coils"/>
    </source>
</evidence>
<sequence length="132" mass="15505">MPLTTELDMSLLDKLRTRDLIDQRFSQLFETVPLLPRDDIEVRGNNLQLENSIKNLKELLAKKESDKKKLLDILNVKNRDAERLNDELISSTIENNILQERLALLQKEYDTLIERWLRKAQIEADTMNSKLT</sequence>
<accession>A0A0A8L7J8</accession>
<gene>
    <name evidence="6" type="ORF">KLDO_g2443B</name>
</gene>
<comment type="similarity">
    <text evidence="2">Belongs to the ATG16 family.</text>
</comment>
<dbReference type="GO" id="GO:0006914">
    <property type="term" value="P:autophagy"/>
    <property type="evidence" value="ECO:0007669"/>
    <property type="project" value="UniProtKB-KW"/>
</dbReference>
<keyword evidence="3" id="KW-0072">Autophagy</keyword>